<comment type="function">
    <text evidence="13">Component of the cytochrome c oxidase, the last enzyme in the mitochondrial electron transport chain which drives oxidative phosphorylation. The respiratory chain contains 3 multisubunit complexes succinate dehydrogenase (complex II, CII), ubiquinol-cytochrome c oxidoreductase (cytochrome b-c1 complex, complex III, CIII) and cytochrome c oxidase (complex IV, CIV), that cooperate to transfer electrons derived from NADH and succinate to molecular oxygen, creating an electrochemical gradient over the inner membrane that drives transmembrane transport and the ATP synthase. Cytochrome c oxidase is the component of the respiratory chain that catalyzes the reduction of oxygen to water. Electrons originating from reduced cytochrome c in the intermembrane space (IMS) are transferred via the dinuclear copper A center (CU(A)) of subunit 2 and heme A of subunit 1 to the active site in subunit 1, a binuclear center (BNC) formed by heme A3 and copper B (CU(B)). The BNC reduces molecular oxygen to 2 water molecules using 4 electrons from cytochrome c in the IMS and 4 protons from the mitochondrial matrix.</text>
</comment>
<comment type="subcellular location">
    <subcellularLocation>
        <location evidence="1 13">Mitochondrion inner membrane</location>
        <topology evidence="1 13">Peripheral membrane protein</topology>
        <orientation evidence="1 13">Matrix side</orientation>
    </subcellularLocation>
</comment>
<evidence type="ECO:0000256" key="1">
    <source>
        <dbReference type="ARBA" id="ARBA00004443"/>
    </source>
</evidence>
<dbReference type="InterPro" id="IPR036545">
    <property type="entry name" value="Cyt_c_oxidase_su5A/6_sf"/>
</dbReference>
<proteinExistence type="inferred from homology"/>
<dbReference type="UniPathway" id="UPA00705"/>
<comment type="subunit">
    <text evidence="13">Component of the cytochrome c oxidase (complex IV, CIV), a multisubunit enzyme composed of a catalytic core of 3 subunits and several supernumerary subunits.</text>
</comment>
<name>A0A084AX53_STACB</name>
<evidence type="ECO:0000256" key="4">
    <source>
        <dbReference type="ARBA" id="ARBA00022617"/>
    </source>
</evidence>
<keyword evidence="15" id="KW-1185">Reference proteome</keyword>
<keyword evidence="6 13" id="KW-0999">Mitochondrion inner membrane</keyword>
<keyword evidence="5 13" id="KW-0479">Metal-binding</keyword>
<dbReference type="AlphaFoldDB" id="A0A084AX53"/>
<evidence type="ECO:0000256" key="12">
    <source>
        <dbReference type="ARBA" id="ARBA00082700"/>
    </source>
</evidence>
<sequence length="161" mass="17826">MSSSSLLRIAARGSTAMLRAAPLRSAQPLIARPAVVLPGAFVAPAKFSTSVPRRSEHAEETFEEFTARFEKEFDGVQDVFELQRNLNNAFAYDLVPAPTVVAAALKAARRVNDFATAVRIFEGIKAKVENKGQYQQYLEELQSLREELGVPLKEDLYPEAK</sequence>
<evidence type="ECO:0000256" key="7">
    <source>
        <dbReference type="ARBA" id="ARBA00022946"/>
    </source>
</evidence>
<keyword evidence="9 13" id="KW-0496">Mitochondrion</keyword>
<dbReference type="SUPFAM" id="SSF48479">
    <property type="entry name" value="Cytochrome c oxidase subunit E"/>
    <property type="match status" value="1"/>
</dbReference>
<dbReference type="Pfam" id="PF02284">
    <property type="entry name" value="COX5A"/>
    <property type="match status" value="1"/>
</dbReference>
<keyword evidence="10 13" id="KW-0472">Membrane</keyword>
<dbReference type="EMBL" id="KL648507">
    <property type="protein sequence ID" value="KEY69882.1"/>
    <property type="molecule type" value="Genomic_DNA"/>
</dbReference>
<dbReference type="Gene3D" id="1.25.40.40">
    <property type="entry name" value="Cytochrome c oxidase, subunit Va/VI"/>
    <property type="match status" value="1"/>
</dbReference>
<keyword evidence="8 13" id="KW-0408">Iron</keyword>
<evidence type="ECO:0000256" key="13">
    <source>
        <dbReference type="RuleBase" id="RU368103"/>
    </source>
</evidence>
<dbReference type="GO" id="GO:0045277">
    <property type="term" value="C:respiratory chain complex IV"/>
    <property type="evidence" value="ECO:0007669"/>
    <property type="project" value="UniProtKB-UniRule"/>
</dbReference>
<evidence type="ECO:0000256" key="2">
    <source>
        <dbReference type="ARBA" id="ARBA00004673"/>
    </source>
</evidence>
<evidence type="ECO:0000313" key="15">
    <source>
        <dbReference type="Proteomes" id="UP000028045"/>
    </source>
</evidence>
<dbReference type="GO" id="GO:0005743">
    <property type="term" value="C:mitochondrial inner membrane"/>
    <property type="evidence" value="ECO:0007669"/>
    <property type="project" value="UniProtKB-SubCell"/>
</dbReference>
<evidence type="ECO:0000256" key="10">
    <source>
        <dbReference type="ARBA" id="ARBA00023136"/>
    </source>
</evidence>
<dbReference type="InterPro" id="IPR003204">
    <property type="entry name" value="Cyt_c_oxidase_su5A/6"/>
</dbReference>
<dbReference type="PANTHER" id="PTHR14200:SF11">
    <property type="entry name" value="CYTOCHROME C OXIDASE SUBUNIT 5A, MITOCHONDRIAL"/>
    <property type="match status" value="1"/>
</dbReference>
<comment type="similarity">
    <text evidence="3 13">Belongs to the cytochrome c oxidase subunit 5A family.</text>
</comment>
<dbReference type="GO" id="GO:0046872">
    <property type="term" value="F:metal ion binding"/>
    <property type="evidence" value="ECO:0007669"/>
    <property type="project" value="UniProtKB-UniRule"/>
</dbReference>
<dbReference type="HOGENOM" id="CLU_099086_0_0_1"/>
<organism evidence="14 15">
    <name type="scientific">Stachybotrys chartarum (strain CBS 109288 / IBT 7711)</name>
    <name type="common">Toxic black mold</name>
    <name type="synonym">Stilbospora chartarum</name>
    <dbReference type="NCBI Taxonomy" id="1280523"/>
    <lineage>
        <taxon>Eukaryota</taxon>
        <taxon>Fungi</taxon>
        <taxon>Dikarya</taxon>
        <taxon>Ascomycota</taxon>
        <taxon>Pezizomycotina</taxon>
        <taxon>Sordariomycetes</taxon>
        <taxon>Hypocreomycetidae</taxon>
        <taxon>Hypocreales</taxon>
        <taxon>Stachybotryaceae</taxon>
        <taxon>Stachybotrys</taxon>
    </lineage>
</organism>
<protein>
    <recommendedName>
        <fullName evidence="11 13">Cytochrome c oxidase subunit 6, mitochondrial</fullName>
    </recommendedName>
    <alternativeName>
        <fullName evidence="12 13">Cytochrome c oxidase polypeptide VI</fullName>
    </alternativeName>
</protein>
<comment type="pathway">
    <text evidence="2 13">Energy metabolism; oxidative phosphorylation.</text>
</comment>
<keyword evidence="7 13" id="KW-0809">Transit peptide</keyword>
<evidence type="ECO:0000256" key="11">
    <source>
        <dbReference type="ARBA" id="ARBA00070174"/>
    </source>
</evidence>
<dbReference type="OrthoDB" id="5778907at2759"/>
<dbReference type="PANTHER" id="PTHR14200">
    <property type="entry name" value="CYTOCHROME C OXIDASE POLYPEPTIDE"/>
    <property type="match status" value="1"/>
</dbReference>
<dbReference type="GO" id="GO:0006123">
    <property type="term" value="P:mitochondrial electron transport, cytochrome c to oxygen"/>
    <property type="evidence" value="ECO:0007669"/>
    <property type="project" value="UniProtKB-UniRule"/>
</dbReference>
<evidence type="ECO:0000256" key="6">
    <source>
        <dbReference type="ARBA" id="ARBA00022792"/>
    </source>
</evidence>
<evidence type="ECO:0000313" key="14">
    <source>
        <dbReference type="EMBL" id="KEY69882.1"/>
    </source>
</evidence>
<evidence type="ECO:0000256" key="8">
    <source>
        <dbReference type="ARBA" id="ARBA00023004"/>
    </source>
</evidence>
<accession>A0A084AX53</accession>
<dbReference type="Proteomes" id="UP000028045">
    <property type="component" value="Unassembled WGS sequence"/>
</dbReference>
<reference evidence="14 15" key="1">
    <citation type="journal article" date="2014" name="BMC Genomics">
        <title>Comparative genome sequencing reveals chemotype-specific gene clusters in the toxigenic black mold Stachybotrys.</title>
        <authorList>
            <person name="Semeiks J."/>
            <person name="Borek D."/>
            <person name="Otwinowski Z."/>
            <person name="Grishin N.V."/>
        </authorList>
    </citation>
    <scope>NUCLEOTIDE SEQUENCE [LARGE SCALE GENOMIC DNA]</scope>
    <source>
        <strain evidence="15">CBS 109288 / IBT 7711</strain>
    </source>
</reference>
<evidence type="ECO:0000256" key="5">
    <source>
        <dbReference type="ARBA" id="ARBA00022723"/>
    </source>
</evidence>
<evidence type="ECO:0000256" key="3">
    <source>
        <dbReference type="ARBA" id="ARBA00007972"/>
    </source>
</evidence>
<keyword evidence="4 13" id="KW-0349">Heme</keyword>
<evidence type="ECO:0000256" key="9">
    <source>
        <dbReference type="ARBA" id="ARBA00023128"/>
    </source>
</evidence>
<dbReference type="FunFam" id="1.25.40.40:FF:000001">
    <property type="entry name" value="Cytochrome c oxidase subunit VI"/>
    <property type="match status" value="1"/>
</dbReference>
<dbReference type="CDD" id="cd00923">
    <property type="entry name" value="Cyt_c_Oxidase_Va"/>
    <property type="match status" value="1"/>
</dbReference>
<gene>
    <name evidence="14" type="ORF">S7711_06438</name>
</gene>